<protein>
    <submittedName>
        <fullName evidence="4">TKL protein kinase</fullName>
    </submittedName>
</protein>
<evidence type="ECO:0000256" key="2">
    <source>
        <dbReference type="SAM" id="SignalP"/>
    </source>
</evidence>
<dbReference type="GO" id="GO:0005524">
    <property type="term" value="F:ATP binding"/>
    <property type="evidence" value="ECO:0007669"/>
    <property type="project" value="InterPro"/>
</dbReference>
<keyword evidence="1" id="KW-0472">Membrane</keyword>
<keyword evidence="1" id="KW-1133">Transmembrane helix</keyword>
<evidence type="ECO:0000313" key="4">
    <source>
        <dbReference type="EMBL" id="EQC38168.1"/>
    </source>
</evidence>
<dbReference type="PANTHER" id="PTHR44329:SF214">
    <property type="entry name" value="PROTEIN KINASE DOMAIN-CONTAINING PROTEIN"/>
    <property type="match status" value="1"/>
</dbReference>
<feature type="domain" description="Protein kinase" evidence="3">
    <location>
        <begin position="280"/>
        <end position="587"/>
    </location>
</feature>
<dbReference type="Proteomes" id="UP000030762">
    <property type="component" value="Unassembled WGS sequence"/>
</dbReference>
<proteinExistence type="predicted"/>
<name>T0S000_SAPDV</name>
<organism evidence="4 5">
    <name type="scientific">Saprolegnia diclina (strain VS20)</name>
    <dbReference type="NCBI Taxonomy" id="1156394"/>
    <lineage>
        <taxon>Eukaryota</taxon>
        <taxon>Sar</taxon>
        <taxon>Stramenopiles</taxon>
        <taxon>Oomycota</taxon>
        <taxon>Saprolegniomycetes</taxon>
        <taxon>Saprolegniales</taxon>
        <taxon>Saprolegniaceae</taxon>
        <taxon>Saprolegnia</taxon>
    </lineage>
</organism>
<evidence type="ECO:0000259" key="3">
    <source>
        <dbReference type="PROSITE" id="PS50011"/>
    </source>
</evidence>
<feature type="chain" id="PRO_5004584324" evidence="2">
    <location>
        <begin position="19"/>
        <end position="590"/>
    </location>
</feature>
<keyword evidence="4" id="KW-0808">Transferase</keyword>
<dbReference type="InterPro" id="IPR032675">
    <property type="entry name" value="LRR_dom_sf"/>
</dbReference>
<dbReference type="RefSeq" id="XP_008608495.1">
    <property type="nucleotide sequence ID" value="XM_008610273.1"/>
</dbReference>
<dbReference type="InterPro" id="IPR011009">
    <property type="entry name" value="Kinase-like_dom_sf"/>
</dbReference>
<dbReference type="OrthoDB" id="93334at2759"/>
<feature type="transmembrane region" description="Helical" evidence="1">
    <location>
        <begin position="321"/>
        <end position="341"/>
    </location>
</feature>
<dbReference type="SUPFAM" id="SSF56112">
    <property type="entry name" value="Protein kinase-like (PK-like)"/>
    <property type="match status" value="1"/>
</dbReference>
<dbReference type="GeneID" id="19945324"/>
<gene>
    <name evidence="4" type="ORF">SDRG_04597</name>
</gene>
<dbReference type="SUPFAM" id="SSF52058">
    <property type="entry name" value="L domain-like"/>
    <property type="match status" value="1"/>
</dbReference>
<dbReference type="PROSITE" id="PS50011">
    <property type="entry name" value="PROTEIN_KINASE_DOM"/>
    <property type="match status" value="1"/>
</dbReference>
<dbReference type="PANTHER" id="PTHR44329">
    <property type="entry name" value="SERINE/THREONINE-PROTEIN KINASE TNNI3K-RELATED"/>
    <property type="match status" value="1"/>
</dbReference>
<dbReference type="VEuPathDB" id="FungiDB:SDRG_04597"/>
<keyword evidence="5" id="KW-1185">Reference proteome</keyword>
<dbReference type="STRING" id="1156394.T0S000"/>
<dbReference type="InterPro" id="IPR051681">
    <property type="entry name" value="Ser/Thr_Kinases-Pseudokinases"/>
</dbReference>
<dbReference type="Gene3D" id="1.10.510.10">
    <property type="entry name" value="Transferase(Phosphotransferase) domain 1"/>
    <property type="match status" value="1"/>
</dbReference>
<dbReference type="GO" id="GO:0004674">
    <property type="term" value="F:protein serine/threonine kinase activity"/>
    <property type="evidence" value="ECO:0007669"/>
    <property type="project" value="TreeGrafter"/>
</dbReference>
<dbReference type="InParanoid" id="T0S000"/>
<feature type="signal peptide" evidence="2">
    <location>
        <begin position="1"/>
        <end position="18"/>
    </location>
</feature>
<reference evidence="4 5" key="1">
    <citation type="submission" date="2012-04" db="EMBL/GenBank/DDBJ databases">
        <title>The Genome Sequence of Saprolegnia declina VS20.</title>
        <authorList>
            <consortium name="The Broad Institute Genome Sequencing Platform"/>
            <person name="Russ C."/>
            <person name="Nusbaum C."/>
            <person name="Tyler B."/>
            <person name="van West P."/>
            <person name="Dieguez-Uribeondo J."/>
            <person name="de Bruijn I."/>
            <person name="Tripathy S."/>
            <person name="Jiang R."/>
            <person name="Young S.K."/>
            <person name="Zeng Q."/>
            <person name="Gargeya S."/>
            <person name="Fitzgerald M."/>
            <person name="Haas B."/>
            <person name="Abouelleil A."/>
            <person name="Alvarado L."/>
            <person name="Arachchi H.M."/>
            <person name="Berlin A."/>
            <person name="Chapman S.B."/>
            <person name="Goldberg J."/>
            <person name="Griggs A."/>
            <person name="Gujja S."/>
            <person name="Hansen M."/>
            <person name="Howarth C."/>
            <person name="Imamovic A."/>
            <person name="Larimer J."/>
            <person name="McCowen C."/>
            <person name="Montmayeur A."/>
            <person name="Murphy C."/>
            <person name="Neiman D."/>
            <person name="Pearson M."/>
            <person name="Priest M."/>
            <person name="Roberts A."/>
            <person name="Saif S."/>
            <person name="Shea T."/>
            <person name="Sisk P."/>
            <person name="Sykes S."/>
            <person name="Wortman J."/>
            <person name="Nusbaum C."/>
            <person name="Birren B."/>
        </authorList>
    </citation>
    <scope>NUCLEOTIDE SEQUENCE [LARGE SCALE GENOMIC DNA]</scope>
    <source>
        <strain evidence="4 5">VS20</strain>
    </source>
</reference>
<dbReference type="Gene3D" id="3.80.10.10">
    <property type="entry name" value="Ribonuclease Inhibitor"/>
    <property type="match status" value="1"/>
</dbReference>
<dbReference type="AlphaFoldDB" id="T0S000"/>
<accession>T0S000</accession>
<dbReference type="InterPro" id="IPR000719">
    <property type="entry name" value="Prot_kinase_dom"/>
</dbReference>
<evidence type="ECO:0000313" key="5">
    <source>
        <dbReference type="Proteomes" id="UP000030762"/>
    </source>
</evidence>
<keyword evidence="1" id="KW-0812">Transmembrane</keyword>
<sequence>MVLIAVLLAVVLLRVGGSIPTCAYMDYPSGVIVVAAGNCTVARTVCATNNQCDRLDVARTFTSNVFTNVIGMGRLPDYTFSNLTIKDVPSITIGHMDLPKTVTTLTFDNVTNVNVSKSFGTAWTYIKTLEFINSPFNFSDGVVWPVCVERLTLVNNALSTMPVTFPSTITQLWIRDNLFTDLRSVPTNLTFLNIGANKLKSIVNADLRSLRYLSMSDNRDLTTMNDARFASIAFLNLTNCPNLATICVDAPSYAALNALNPWDSNVTTDAPTGFSINYPIATDAAMCADLGGSIQKLWENTSSVAVAVCVTDSKLDGGTGLAVGIMCSAAITVVVVVLFVLRRRRKPLTSLFGYIQASGTKSTGGLSSSRSGARRAYADAILNVKPLLHHRLQISDLRVTSKKPLGSGVLRENWLGKYGTQHVVIKRMKHQEPRMAQKFIDEIVLMSQYSRNVLLDSVKGTKLTDFGASRVAEGDDTMTNGIGTYQWMAPEVISGTNYGAPADMYSFGVIFSEFATHQVPYADLRHPDSGKPLPQHYVLDHVREGKLHPTFDGEGVPAWVKDIGLQCLSLNEDDRPTALDVSAMLSLYGP</sequence>
<keyword evidence="4" id="KW-0418">Kinase</keyword>
<keyword evidence="2" id="KW-0732">Signal</keyword>
<dbReference type="EMBL" id="JH767142">
    <property type="protein sequence ID" value="EQC38168.1"/>
    <property type="molecule type" value="Genomic_DNA"/>
</dbReference>
<evidence type="ECO:0000256" key="1">
    <source>
        <dbReference type="SAM" id="Phobius"/>
    </source>
</evidence>
<dbReference type="Pfam" id="PF00069">
    <property type="entry name" value="Pkinase"/>
    <property type="match status" value="1"/>
</dbReference>